<name>A0A1M6F8M8_9FIRM</name>
<evidence type="ECO:0000256" key="2">
    <source>
        <dbReference type="ARBA" id="ARBA00012782"/>
    </source>
</evidence>
<dbReference type="PANTHER" id="PTHR11113:SF2">
    <property type="entry name" value="ADENINE DEAMINASE"/>
    <property type="match status" value="1"/>
</dbReference>
<dbReference type="GO" id="GO:0000034">
    <property type="term" value="F:adenine deaminase activity"/>
    <property type="evidence" value="ECO:0007669"/>
    <property type="project" value="UniProtKB-UniRule"/>
</dbReference>
<dbReference type="OrthoDB" id="9775607at2"/>
<organism evidence="9 10">
    <name type="scientific">Anaerovibrio lipolyticus DSM 3074</name>
    <dbReference type="NCBI Taxonomy" id="1120997"/>
    <lineage>
        <taxon>Bacteria</taxon>
        <taxon>Bacillati</taxon>
        <taxon>Bacillota</taxon>
        <taxon>Negativicutes</taxon>
        <taxon>Selenomonadales</taxon>
        <taxon>Selenomonadaceae</taxon>
        <taxon>Anaerovibrio</taxon>
    </lineage>
</organism>
<protein>
    <recommendedName>
        <fullName evidence="2 6">Adenine deaminase</fullName>
        <shortName evidence="6">Adenase</shortName>
        <shortName evidence="6">Adenine aminase</shortName>
        <ecNumber evidence="2 6">3.5.4.2</ecNumber>
    </recommendedName>
</protein>
<evidence type="ECO:0000313" key="10">
    <source>
        <dbReference type="Proteomes" id="UP000191240"/>
    </source>
</evidence>
<dbReference type="GO" id="GO:0006146">
    <property type="term" value="P:adenine catabolic process"/>
    <property type="evidence" value="ECO:0007669"/>
    <property type="project" value="InterPro"/>
</dbReference>
<dbReference type="Pfam" id="PF01979">
    <property type="entry name" value="Amidohydro_1"/>
    <property type="match status" value="1"/>
</dbReference>
<dbReference type="EC" id="3.5.4.2" evidence="2 6"/>
<dbReference type="CDD" id="cd01295">
    <property type="entry name" value="AdeC"/>
    <property type="match status" value="1"/>
</dbReference>
<sequence>MDKKRLMQVGAGKVKAQLVLKNAHVFAGFTGKFIKTDIAVQDGYIAGLGQYVGEKEIDLQGRYITPGFIDSHVHIESSMLTPFGFAQAVVPMGTTTVVADPHEIANVGGETGIQYMLDASEDLPLQIKFMLPSCVPATPLEDAGAVLNAKVLRPFLKDSRVLGLGELMDVPGVLNESKTVWDKLNMIGPHHFVDGHAPMLKGKELMGYAAAGVDSDHECVTVEEAEDRLAAGMYLMIREGSAAHNLEALLPVINDHNSRFCCFCADDRHPGDLMNEGGVNAMVREAIKLGLPVWQALQMATVNPATYFGIRDTGVIAPGRRADLLIFPDLENWQPDEVYTGGKLVAKDGKCIKEIWDTIEIPPVPTRLSKSVNLPELSLEQFALPIKGNMANVIGLIPKQLLTHHLWQELPVKDGMATASPDEDILKLAVFERHHNTGKRGIGLVKGFGLKKGAIAQTIGHDSHNLIVIGTNDEDMLIASRSLESCGGGIAIAVDGKVEEILPLPVGGLMTDKSATDAAKQAEKMEKLAFSLGVDREYDPFLTLAFLSLPVIPELKLTDRGLVKVLDGRIIGIDEKV</sequence>
<dbReference type="InterPro" id="IPR006679">
    <property type="entry name" value="Adenine_deam"/>
</dbReference>
<dbReference type="InterPro" id="IPR011059">
    <property type="entry name" value="Metal-dep_hydrolase_composite"/>
</dbReference>
<comment type="similarity">
    <text evidence="1 6">Belongs to the metallo-dependent hydrolases superfamily. Adenine deaminase family.</text>
</comment>
<evidence type="ECO:0000256" key="3">
    <source>
        <dbReference type="ARBA" id="ARBA00022801"/>
    </source>
</evidence>
<comment type="cofactor">
    <cofactor evidence="6">
        <name>Mn(2+)</name>
        <dbReference type="ChEBI" id="CHEBI:29035"/>
    </cofactor>
</comment>
<dbReference type="NCBIfam" id="TIGR01178">
    <property type="entry name" value="ade"/>
    <property type="match status" value="1"/>
</dbReference>
<dbReference type="SUPFAM" id="SSF51556">
    <property type="entry name" value="Metallo-dependent hydrolases"/>
    <property type="match status" value="1"/>
</dbReference>
<dbReference type="RefSeq" id="WP_080326106.1">
    <property type="nucleotide sequence ID" value="NZ_FQYW01000019.1"/>
</dbReference>
<evidence type="ECO:0000313" key="9">
    <source>
        <dbReference type="EMBL" id="SHI93949.1"/>
    </source>
</evidence>
<dbReference type="Gene3D" id="3.20.20.140">
    <property type="entry name" value="Metal-dependent hydrolases"/>
    <property type="match status" value="1"/>
</dbReference>
<evidence type="ECO:0000259" key="8">
    <source>
        <dbReference type="Pfam" id="PF13382"/>
    </source>
</evidence>
<dbReference type="AlphaFoldDB" id="A0A1M6F8M8"/>
<evidence type="ECO:0000256" key="5">
    <source>
        <dbReference type="ARBA" id="ARBA00047720"/>
    </source>
</evidence>
<accession>A0A1M6F8M8</accession>
<feature type="domain" description="Adenine deaminase C-terminal" evidence="8">
    <location>
        <begin position="400"/>
        <end position="565"/>
    </location>
</feature>
<dbReference type="InterPro" id="IPR006680">
    <property type="entry name" value="Amidohydro-rel"/>
</dbReference>
<reference evidence="9 10" key="1">
    <citation type="submission" date="2016-11" db="EMBL/GenBank/DDBJ databases">
        <authorList>
            <person name="Jaros S."/>
            <person name="Januszkiewicz K."/>
            <person name="Wedrychowicz H."/>
        </authorList>
    </citation>
    <scope>NUCLEOTIDE SEQUENCE [LARGE SCALE GENOMIC DNA]</scope>
    <source>
        <strain evidence="9 10">DSM 3074</strain>
    </source>
</reference>
<dbReference type="PANTHER" id="PTHR11113">
    <property type="entry name" value="N-ACETYLGLUCOSAMINE-6-PHOSPHATE DEACETYLASE"/>
    <property type="match status" value="1"/>
</dbReference>
<feature type="domain" description="Amidohydrolase-related" evidence="7">
    <location>
        <begin position="63"/>
        <end position="345"/>
    </location>
</feature>
<dbReference type="InterPro" id="IPR026912">
    <property type="entry name" value="Adenine_deam_C"/>
</dbReference>
<dbReference type="Pfam" id="PF13382">
    <property type="entry name" value="Adenine_deam_C"/>
    <property type="match status" value="1"/>
</dbReference>
<dbReference type="HAMAP" id="MF_01518">
    <property type="entry name" value="Adenine_deamin"/>
    <property type="match status" value="1"/>
</dbReference>
<dbReference type="SUPFAM" id="SSF51338">
    <property type="entry name" value="Composite domain of metallo-dependent hydrolases"/>
    <property type="match status" value="1"/>
</dbReference>
<evidence type="ECO:0000256" key="4">
    <source>
        <dbReference type="ARBA" id="ARBA00023211"/>
    </source>
</evidence>
<dbReference type="EMBL" id="FQYW01000019">
    <property type="protein sequence ID" value="SHI93949.1"/>
    <property type="molecule type" value="Genomic_DNA"/>
</dbReference>
<evidence type="ECO:0000256" key="1">
    <source>
        <dbReference type="ARBA" id="ARBA00006773"/>
    </source>
</evidence>
<keyword evidence="3 6" id="KW-0378">Hydrolase</keyword>
<gene>
    <name evidence="6" type="primary">ade</name>
    <name evidence="9" type="ORF">SAMN02745671_02166</name>
</gene>
<dbReference type="Proteomes" id="UP000191240">
    <property type="component" value="Unassembled WGS sequence"/>
</dbReference>
<dbReference type="Gene3D" id="2.30.40.10">
    <property type="entry name" value="Urease, subunit C, domain 1"/>
    <property type="match status" value="1"/>
</dbReference>
<keyword evidence="4 6" id="KW-0464">Manganese</keyword>
<comment type="catalytic activity">
    <reaction evidence="5 6">
        <text>adenine + H2O + H(+) = hypoxanthine + NH4(+)</text>
        <dbReference type="Rhea" id="RHEA:23688"/>
        <dbReference type="ChEBI" id="CHEBI:15377"/>
        <dbReference type="ChEBI" id="CHEBI:15378"/>
        <dbReference type="ChEBI" id="CHEBI:16708"/>
        <dbReference type="ChEBI" id="CHEBI:17368"/>
        <dbReference type="ChEBI" id="CHEBI:28938"/>
        <dbReference type="EC" id="3.5.4.2"/>
    </reaction>
</comment>
<dbReference type="InterPro" id="IPR032466">
    <property type="entry name" value="Metal_Hydrolase"/>
</dbReference>
<evidence type="ECO:0000256" key="6">
    <source>
        <dbReference type="HAMAP-Rule" id="MF_01518"/>
    </source>
</evidence>
<evidence type="ECO:0000259" key="7">
    <source>
        <dbReference type="Pfam" id="PF01979"/>
    </source>
</evidence>
<proteinExistence type="inferred from homology"/>